<comment type="function">
    <text evidence="5">Part of the ABC transporter complex BtuCDF involved in vitamin B12 import. Binds vitamin B12 and delivers it to the periplasmic surface of BtuC.</text>
</comment>
<feature type="disulfide bond" evidence="5">
    <location>
        <begin position="196"/>
        <end position="272"/>
    </location>
</feature>
<evidence type="ECO:0000256" key="1">
    <source>
        <dbReference type="ARBA" id="ARBA00022448"/>
    </source>
</evidence>
<comment type="subunit">
    <text evidence="5">The complex is composed of two ATP-binding proteins (BtuD), two transmembrane proteins (BtuC) and a solute-binding protein (BtuF).</text>
</comment>
<evidence type="ECO:0000256" key="5">
    <source>
        <dbReference type="HAMAP-Rule" id="MF_01000"/>
    </source>
</evidence>
<dbReference type="GO" id="GO:0042597">
    <property type="term" value="C:periplasmic space"/>
    <property type="evidence" value="ECO:0007669"/>
    <property type="project" value="UniProtKB-SubCell"/>
</dbReference>
<evidence type="ECO:0000256" key="4">
    <source>
        <dbReference type="ARBA" id="ARBA00023157"/>
    </source>
</evidence>
<dbReference type="PANTHER" id="PTHR42860">
    <property type="entry name" value="VITAMIN B12-BINDING PROTEIN"/>
    <property type="match status" value="1"/>
</dbReference>
<feature type="domain" description="Fe/B12 periplasmic-binding" evidence="6">
    <location>
        <begin position="35"/>
        <end position="280"/>
    </location>
</feature>
<dbReference type="NCBIfam" id="NF002894">
    <property type="entry name" value="PRK03379.1"/>
    <property type="match status" value="1"/>
</dbReference>
<protein>
    <recommendedName>
        <fullName evidence="5">Vitamin B12-binding protein</fullName>
    </recommendedName>
</protein>
<keyword evidence="3 5" id="KW-0574">Periplasm</keyword>
<comment type="similarity">
    <text evidence="5">Belongs to the BtuF family.</text>
</comment>
<dbReference type="Gene3D" id="3.40.50.1980">
    <property type="entry name" value="Nitrogenase molybdenum iron protein domain"/>
    <property type="match status" value="2"/>
</dbReference>
<proteinExistence type="inferred from homology"/>
<evidence type="ECO:0000313" key="7">
    <source>
        <dbReference type="EMBL" id="SUC30257.1"/>
    </source>
</evidence>
<keyword evidence="1 5" id="KW-0813">Transport</keyword>
<keyword evidence="2 5" id="KW-0732">Signal</keyword>
<dbReference type="EMBL" id="UGTZ01000001">
    <property type="protein sequence ID" value="SUC30257.1"/>
    <property type="molecule type" value="Genomic_DNA"/>
</dbReference>
<gene>
    <name evidence="5 7" type="primary">btuF</name>
    <name evidence="7" type="ORF">NCTC11801_01182</name>
</gene>
<name>A0A379FNL9_PRORE</name>
<dbReference type="PROSITE" id="PS50983">
    <property type="entry name" value="FE_B12_PBP"/>
    <property type="match status" value="1"/>
</dbReference>
<accession>A0A379FNL9</accession>
<dbReference type="PANTHER" id="PTHR42860:SF1">
    <property type="entry name" value="VITAMIN B12-BINDING PROTEIN"/>
    <property type="match status" value="1"/>
</dbReference>
<keyword evidence="4 5" id="KW-1015">Disulfide bond</keyword>
<dbReference type="GO" id="GO:0031419">
    <property type="term" value="F:cobalamin binding"/>
    <property type="evidence" value="ECO:0007669"/>
    <property type="project" value="InterPro"/>
</dbReference>
<dbReference type="GO" id="GO:0015889">
    <property type="term" value="P:cobalamin transport"/>
    <property type="evidence" value="ECO:0007669"/>
    <property type="project" value="UniProtKB-UniRule"/>
</dbReference>
<organism evidence="7 8">
    <name type="scientific">Providencia rettgeri</name>
    <dbReference type="NCBI Taxonomy" id="587"/>
    <lineage>
        <taxon>Bacteria</taxon>
        <taxon>Pseudomonadati</taxon>
        <taxon>Pseudomonadota</taxon>
        <taxon>Gammaproteobacteria</taxon>
        <taxon>Enterobacterales</taxon>
        <taxon>Morganellaceae</taxon>
        <taxon>Providencia</taxon>
    </lineage>
</organism>
<dbReference type="InterPro" id="IPR023544">
    <property type="entry name" value="ABC_transptr_vit_B12-bd"/>
</dbReference>
<dbReference type="Pfam" id="PF01497">
    <property type="entry name" value="Peripla_BP_2"/>
    <property type="match status" value="1"/>
</dbReference>
<reference evidence="7 8" key="1">
    <citation type="submission" date="2018-06" db="EMBL/GenBank/DDBJ databases">
        <authorList>
            <consortium name="Pathogen Informatics"/>
            <person name="Doyle S."/>
        </authorList>
    </citation>
    <scope>NUCLEOTIDE SEQUENCE [LARGE SCALE GENOMIC DNA]</scope>
    <source>
        <strain evidence="7 8">NCTC11801</strain>
    </source>
</reference>
<dbReference type="InterPro" id="IPR002491">
    <property type="entry name" value="ABC_transptr_periplasmic_BD"/>
</dbReference>
<dbReference type="AlphaFoldDB" id="A0A379FNL9"/>
<dbReference type="Proteomes" id="UP000254208">
    <property type="component" value="Unassembled WGS sequence"/>
</dbReference>
<sequence length="280" mass="31186">MNFVMKRITHYFSLSITLLCALLVAFSALGAAKQRVISLSPANTELAYAAGLGDSLIAVSAYSDYPEQAKKLEQVSDWQGLNVERIIALKPDLILAWRGGNPQRPLDQLANLGIPIIYFDPQTIDDVINSVTELAQYSPNPELAQQNVGIMRAKLAPYQNTKISNNKPKRVFIQLGSQPLFSAGNHTLQNDVVEFCGSENIFANSSVQWPQVSREQVLTRKPDVIIMTGSAEQEKAVKEFWHAQLNIPIIRLNEDWFHRAGPRIVNATEQLCEQLNSLSN</sequence>
<feature type="site" description="Important for BtuC binding" evidence="5">
    <location>
        <position position="84"/>
    </location>
</feature>
<feature type="binding site" evidence="5">
    <location>
        <position position="62"/>
    </location>
    <ligand>
        <name>cyanocob(III)alamin</name>
        <dbReference type="ChEBI" id="CHEBI:17439"/>
    </ligand>
</feature>
<dbReference type="NCBIfam" id="NF038402">
    <property type="entry name" value="TroA_like"/>
    <property type="match status" value="1"/>
</dbReference>
<comment type="caution">
    <text evidence="5">Lacks conserved residue(s) required for the propagation of feature annotation.</text>
</comment>
<feature type="site" description="Important for BtuC binding" evidence="5">
    <location>
        <position position="215"/>
    </location>
</feature>
<evidence type="ECO:0000256" key="3">
    <source>
        <dbReference type="ARBA" id="ARBA00022764"/>
    </source>
</evidence>
<dbReference type="InterPro" id="IPR054828">
    <property type="entry name" value="Vit_B12_bind_prot"/>
</dbReference>
<evidence type="ECO:0000313" key="8">
    <source>
        <dbReference type="Proteomes" id="UP000254208"/>
    </source>
</evidence>
<evidence type="ECO:0000259" key="6">
    <source>
        <dbReference type="PROSITE" id="PS50983"/>
    </source>
</evidence>
<dbReference type="HAMAP" id="MF_01000">
    <property type="entry name" value="BtuF"/>
    <property type="match status" value="1"/>
</dbReference>
<dbReference type="SUPFAM" id="SSF53807">
    <property type="entry name" value="Helical backbone' metal receptor"/>
    <property type="match status" value="1"/>
</dbReference>
<dbReference type="CDD" id="cd01144">
    <property type="entry name" value="BtuF"/>
    <property type="match status" value="1"/>
</dbReference>
<comment type="subcellular location">
    <subcellularLocation>
        <location evidence="5">Periplasm</location>
    </subcellularLocation>
</comment>
<dbReference type="InterPro" id="IPR051030">
    <property type="entry name" value="Vitamin_B12-ABC_binding"/>
</dbReference>
<evidence type="ECO:0000256" key="2">
    <source>
        <dbReference type="ARBA" id="ARBA00022729"/>
    </source>
</evidence>